<sequence length="130" mass="14599">MRKLFALVILVSLAVVYPMSVKGERSYTCDTCHSHAGIYSSHLEGGKYCSRCHGEIHEIHSMNCEVCHLKKPLTILCHSAPSDARILTSPPEKYSVCENCHINIVEVHQGNCQMCHLEDVNKIHANANRR</sequence>
<dbReference type="AlphaFoldDB" id="A0A7J2TLG1"/>
<dbReference type="EMBL" id="DSLA01000121">
    <property type="protein sequence ID" value="HEH36004.1"/>
    <property type="molecule type" value="Genomic_DNA"/>
</dbReference>
<accession>A0A7J2TLG1</accession>
<gene>
    <name evidence="1" type="ORF">ENP88_07725</name>
</gene>
<reference evidence="1" key="1">
    <citation type="journal article" date="2020" name="mSystems">
        <title>Genome- and Community-Level Interaction Insights into Carbon Utilization and Element Cycling Functions of Hydrothermarchaeota in Hydrothermal Sediment.</title>
        <authorList>
            <person name="Zhou Z."/>
            <person name="Liu Y."/>
            <person name="Xu W."/>
            <person name="Pan J."/>
            <person name="Luo Z.H."/>
            <person name="Li M."/>
        </authorList>
    </citation>
    <scope>NUCLEOTIDE SEQUENCE [LARGE SCALE GENOMIC DNA]</scope>
    <source>
        <strain evidence="1">SpSt-26</strain>
    </source>
</reference>
<proteinExistence type="predicted"/>
<organism evidence="1">
    <name type="scientific">Archaeoglobus fulgidus</name>
    <dbReference type="NCBI Taxonomy" id="2234"/>
    <lineage>
        <taxon>Archaea</taxon>
        <taxon>Methanobacteriati</taxon>
        <taxon>Methanobacteriota</taxon>
        <taxon>Archaeoglobi</taxon>
        <taxon>Archaeoglobales</taxon>
        <taxon>Archaeoglobaceae</taxon>
        <taxon>Archaeoglobus</taxon>
    </lineage>
</organism>
<protein>
    <submittedName>
        <fullName evidence="1">Uncharacterized protein</fullName>
    </submittedName>
</protein>
<evidence type="ECO:0000313" key="1">
    <source>
        <dbReference type="EMBL" id="HEH36004.1"/>
    </source>
</evidence>
<name>A0A7J2TLG1_ARCFL</name>
<dbReference type="InterPro" id="IPR036280">
    <property type="entry name" value="Multihaem_cyt_sf"/>
</dbReference>
<comment type="caution">
    <text evidence="1">The sequence shown here is derived from an EMBL/GenBank/DDBJ whole genome shotgun (WGS) entry which is preliminary data.</text>
</comment>
<dbReference type="SUPFAM" id="SSF48695">
    <property type="entry name" value="Multiheme cytochromes"/>
    <property type="match status" value="1"/>
</dbReference>